<dbReference type="OrthoDB" id="253840at2"/>
<feature type="domain" description="7 transmembrane helices usually fused to an inactive transglutaminase" evidence="3">
    <location>
        <begin position="263"/>
        <end position="508"/>
    </location>
</feature>
<feature type="domain" description="Inactive transglutaminase fused to 7 transmembrane helices" evidence="2">
    <location>
        <begin position="24"/>
        <end position="185"/>
    </location>
</feature>
<reference evidence="6" key="1">
    <citation type="submission" date="2016-03" db="EMBL/GenBank/DDBJ databases">
        <authorList>
            <person name="Lee Y.-S."/>
            <person name="Choi Y.-L."/>
        </authorList>
    </citation>
    <scope>NUCLEOTIDE SEQUENCE [LARGE SCALE GENOMIC DNA]</scope>
    <source>
        <strain evidence="6">DAU221</strain>
    </source>
</reference>
<keyword evidence="1" id="KW-1133">Transmembrane helix</keyword>
<evidence type="ECO:0000313" key="6">
    <source>
        <dbReference type="Proteomes" id="UP000076077"/>
    </source>
</evidence>
<protein>
    <submittedName>
        <fullName evidence="5">Inactive transglutaminase family protein</fullName>
    </submittedName>
</protein>
<evidence type="ECO:0000313" key="4">
    <source>
        <dbReference type="EMBL" id="AMX03106.1"/>
    </source>
</evidence>
<evidence type="ECO:0000313" key="5">
    <source>
        <dbReference type="EMBL" id="MCX2801908.1"/>
    </source>
</evidence>
<dbReference type="EMBL" id="CP014864">
    <property type="protein sequence ID" value="AMX03106.1"/>
    <property type="molecule type" value="Genomic_DNA"/>
</dbReference>
<name>A0A143HNP1_MICTH</name>
<proteinExistence type="predicted"/>
<organism evidence="4 6">
    <name type="scientific">Microbulbifer thermotolerans</name>
    <dbReference type="NCBI Taxonomy" id="252514"/>
    <lineage>
        <taxon>Bacteria</taxon>
        <taxon>Pseudomonadati</taxon>
        <taxon>Pseudomonadota</taxon>
        <taxon>Gammaproteobacteria</taxon>
        <taxon>Cellvibrionales</taxon>
        <taxon>Microbulbiferaceae</taxon>
        <taxon>Microbulbifer</taxon>
    </lineage>
</organism>
<reference evidence="5" key="3">
    <citation type="submission" date="2022-11" db="EMBL/GenBank/DDBJ databases">
        <title>Chitin-degrading and fungicidal potential of chitinolytic bacterial strains from marine environment of the Pacific Ocean regions.</title>
        <authorList>
            <person name="Pentekhina I."/>
            <person name="Nedashkovskaya O."/>
            <person name="Seitkalieva A."/>
            <person name="Podvolotskaya A."/>
            <person name="Tekutyeva L."/>
            <person name="Balabanova L."/>
        </authorList>
    </citation>
    <scope>NUCLEOTIDE SEQUENCE</scope>
    <source>
        <strain evidence="5">KMM 6838</strain>
    </source>
</reference>
<feature type="transmembrane region" description="Helical" evidence="1">
    <location>
        <begin position="6"/>
        <end position="24"/>
    </location>
</feature>
<feature type="transmembrane region" description="Helical" evidence="1">
    <location>
        <begin position="477"/>
        <end position="497"/>
    </location>
</feature>
<dbReference type="RefSeq" id="WP_067154660.1">
    <property type="nucleotide sequence ID" value="NZ_CP014864.1"/>
</dbReference>
<feature type="transmembrane region" description="Helical" evidence="1">
    <location>
        <begin position="387"/>
        <end position="408"/>
    </location>
</feature>
<dbReference type="STRING" id="252514.A3224_11475"/>
<sequence length="510" mass="57219">MSPRAQVYILAVLLALMGIGLTIYKNRELGFPLLPGEYRTVWTIEAKVSFDADGGPVKAALTLPREQRNMEVLGESFSSSGYGFNIIQQDDEYRAIWSRRTAAGRQSLFYQLDVHQTPGAPLEQPLDLSTEVQKPFLGAREQEAVRLAIYSLVDFARERSSDTETFTTQLLTALGDTGNQDRNLIFGYYKDKSLVDVALLVLAVAEIPAHRIRGLYLEDDRRRLAPEDLLEIYDGKRWVVFEPVSGSPGVPKNFFIWQRGGKSLLDVEGGRNSQVTFSVIANDVPARDVSMLKTSKEKEALVDFSIYTLPIEQQSIFKLILLVPVGALVVVVLRVFVGLRTSGTFMPVLLAIAFIETQLFTGLAIFVLILVLGLWVRFYLSRLNLLLVARIAAVVVTVVILMGAISVVSYKLGIEQALTVTFFPMVILAWTIERMSIVWEEDGPYEVVVQAGGSLLVAVLAWWVMTNRYIEHWTFNFPELLLVLLALILVIGNYTGYRLGELMRFRQLVR</sequence>
<dbReference type="GeneID" id="76608667"/>
<reference evidence="4" key="2">
    <citation type="submission" date="2016-03" db="EMBL/GenBank/DDBJ databases">
        <authorList>
            <person name="Ploux O."/>
        </authorList>
    </citation>
    <scope>NUCLEOTIDE SEQUENCE [LARGE SCALE GENOMIC DNA]</scope>
    <source>
        <strain evidence="4">DAU221</strain>
    </source>
</reference>
<evidence type="ECO:0000259" key="2">
    <source>
        <dbReference type="Pfam" id="PF14400"/>
    </source>
</evidence>
<dbReference type="InterPro" id="IPR025838">
    <property type="entry name" value="Transglut_i_TM"/>
</dbReference>
<dbReference type="Pfam" id="PF14402">
    <property type="entry name" value="7TM_transglut"/>
    <property type="match status" value="1"/>
</dbReference>
<dbReference type="AlphaFoldDB" id="A0A143HNP1"/>
<dbReference type="EMBL" id="JAPHQB010000012">
    <property type="protein sequence ID" value="MCX2801908.1"/>
    <property type="molecule type" value="Genomic_DNA"/>
</dbReference>
<feature type="transmembrane region" description="Helical" evidence="1">
    <location>
        <begin position="349"/>
        <end position="375"/>
    </location>
</feature>
<dbReference type="Proteomes" id="UP001209730">
    <property type="component" value="Unassembled WGS sequence"/>
</dbReference>
<dbReference type="Proteomes" id="UP000076077">
    <property type="component" value="Chromosome"/>
</dbReference>
<feature type="transmembrane region" description="Helical" evidence="1">
    <location>
        <begin position="444"/>
        <end position="465"/>
    </location>
</feature>
<keyword evidence="6" id="KW-1185">Reference proteome</keyword>
<feature type="transmembrane region" description="Helical" evidence="1">
    <location>
        <begin position="316"/>
        <end position="337"/>
    </location>
</feature>
<accession>A0A143HNP1</accession>
<keyword evidence="1" id="KW-0812">Transmembrane</keyword>
<keyword evidence="1" id="KW-0472">Membrane</keyword>
<dbReference type="KEGG" id="mthd:A3224_11475"/>
<dbReference type="Pfam" id="PF14400">
    <property type="entry name" value="Transglut_i_TM"/>
    <property type="match status" value="1"/>
</dbReference>
<dbReference type="InterPro" id="IPR025840">
    <property type="entry name" value="7TM_transglut"/>
</dbReference>
<evidence type="ECO:0000256" key="1">
    <source>
        <dbReference type="SAM" id="Phobius"/>
    </source>
</evidence>
<feature type="transmembrane region" description="Helical" evidence="1">
    <location>
        <begin position="414"/>
        <end position="432"/>
    </location>
</feature>
<evidence type="ECO:0000259" key="3">
    <source>
        <dbReference type="Pfam" id="PF14402"/>
    </source>
</evidence>
<gene>
    <name evidence="4" type="ORF">A3224_11475</name>
    <name evidence="5" type="ORF">OQJ68_08935</name>
</gene>